<dbReference type="InterPro" id="IPR032675">
    <property type="entry name" value="LRR_dom_sf"/>
</dbReference>
<organism evidence="4 5">
    <name type="scientific">Stentor coeruleus</name>
    <dbReference type="NCBI Taxonomy" id="5963"/>
    <lineage>
        <taxon>Eukaryota</taxon>
        <taxon>Sar</taxon>
        <taxon>Alveolata</taxon>
        <taxon>Ciliophora</taxon>
        <taxon>Postciliodesmatophora</taxon>
        <taxon>Heterotrichea</taxon>
        <taxon>Heterotrichida</taxon>
        <taxon>Stentoridae</taxon>
        <taxon>Stentor</taxon>
    </lineage>
</organism>
<dbReference type="GO" id="GO:0005096">
    <property type="term" value="F:GTPase activator activity"/>
    <property type="evidence" value="ECO:0007669"/>
    <property type="project" value="UniProtKB-KW"/>
</dbReference>
<dbReference type="GO" id="GO:0031267">
    <property type="term" value="F:small GTPase binding"/>
    <property type="evidence" value="ECO:0007669"/>
    <property type="project" value="TreeGrafter"/>
</dbReference>
<evidence type="ECO:0000313" key="5">
    <source>
        <dbReference type="Proteomes" id="UP000187209"/>
    </source>
</evidence>
<protein>
    <submittedName>
        <fullName evidence="4">Uncharacterized protein</fullName>
    </submittedName>
</protein>
<keyword evidence="5" id="KW-1185">Reference proteome</keyword>
<keyword evidence="3" id="KW-0677">Repeat</keyword>
<dbReference type="SUPFAM" id="SSF52047">
    <property type="entry name" value="RNI-like"/>
    <property type="match status" value="1"/>
</dbReference>
<name>A0A1R2ANW6_9CILI</name>
<dbReference type="GO" id="GO:0006913">
    <property type="term" value="P:nucleocytoplasmic transport"/>
    <property type="evidence" value="ECO:0007669"/>
    <property type="project" value="TreeGrafter"/>
</dbReference>
<evidence type="ECO:0000256" key="3">
    <source>
        <dbReference type="ARBA" id="ARBA00022737"/>
    </source>
</evidence>
<dbReference type="AlphaFoldDB" id="A0A1R2ANW6"/>
<comment type="caution">
    <text evidence="4">The sequence shown here is derived from an EMBL/GenBank/DDBJ whole genome shotgun (WGS) entry which is preliminary data.</text>
</comment>
<evidence type="ECO:0000256" key="1">
    <source>
        <dbReference type="ARBA" id="ARBA00022468"/>
    </source>
</evidence>
<dbReference type="GO" id="GO:0005634">
    <property type="term" value="C:nucleus"/>
    <property type="evidence" value="ECO:0007669"/>
    <property type="project" value="TreeGrafter"/>
</dbReference>
<dbReference type="GO" id="GO:0048471">
    <property type="term" value="C:perinuclear region of cytoplasm"/>
    <property type="evidence" value="ECO:0007669"/>
    <property type="project" value="TreeGrafter"/>
</dbReference>
<dbReference type="InterPro" id="IPR027038">
    <property type="entry name" value="RanGap"/>
</dbReference>
<reference evidence="4 5" key="1">
    <citation type="submission" date="2016-11" db="EMBL/GenBank/DDBJ databases">
        <title>The macronuclear genome of Stentor coeruleus: a giant cell with tiny introns.</title>
        <authorList>
            <person name="Slabodnick M."/>
            <person name="Ruby J.G."/>
            <person name="Reiff S.B."/>
            <person name="Swart E.C."/>
            <person name="Gosai S."/>
            <person name="Prabakaran S."/>
            <person name="Witkowska E."/>
            <person name="Larue G.E."/>
            <person name="Fisher S."/>
            <person name="Freeman R.M."/>
            <person name="Gunawardena J."/>
            <person name="Chu W."/>
            <person name="Stover N.A."/>
            <person name="Gregory B.D."/>
            <person name="Nowacki M."/>
            <person name="Derisi J."/>
            <person name="Roy S.W."/>
            <person name="Marshall W.F."/>
            <person name="Sood P."/>
        </authorList>
    </citation>
    <scope>NUCLEOTIDE SEQUENCE [LARGE SCALE GENOMIC DNA]</scope>
    <source>
        <strain evidence="4">WM001</strain>
    </source>
</reference>
<dbReference type="OrthoDB" id="5806726at2759"/>
<dbReference type="Gene3D" id="3.80.10.10">
    <property type="entry name" value="Ribonuclease Inhibitor"/>
    <property type="match status" value="1"/>
</dbReference>
<dbReference type="PANTHER" id="PTHR24113">
    <property type="entry name" value="RAN GTPASE-ACTIVATING PROTEIN 1"/>
    <property type="match status" value="1"/>
</dbReference>
<keyword evidence="1" id="KW-0343">GTPase activation</keyword>
<dbReference type="EMBL" id="MPUH01001820">
    <property type="protein sequence ID" value="OMJ66100.1"/>
    <property type="molecule type" value="Genomic_DNA"/>
</dbReference>
<evidence type="ECO:0000256" key="2">
    <source>
        <dbReference type="ARBA" id="ARBA00022614"/>
    </source>
</evidence>
<proteinExistence type="predicted"/>
<dbReference type="GO" id="GO:0005829">
    <property type="term" value="C:cytosol"/>
    <property type="evidence" value="ECO:0007669"/>
    <property type="project" value="TreeGrafter"/>
</dbReference>
<sequence length="256" mass="29166">MGCSNSKNIQINKLERKKASSSNEFSKVREYYNSNESLLPNRIRELFQKFFIQQTSVSSVIDLKFINLSGPQVKSIEIILPYFTQIRALNLWKTKLGNEGCIVIAKLLHNFPCLSFISFADNRISYPGIKAICDKFSILKDLEILELHVNQFDAHATHALALNIGKLVKLRNICLDECEMSGDSLKELIQALPNIKELERISMDYNFFGEPVSNIMFNVLNKLKNLKRMSAQHTGITLAVQEALKKVYPDIVFAFS</sequence>
<accession>A0A1R2ANW6</accession>
<dbReference type="Proteomes" id="UP000187209">
    <property type="component" value="Unassembled WGS sequence"/>
</dbReference>
<keyword evidence="2" id="KW-0433">Leucine-rich repeat</keyword>
<gene>
    <name evidence="4" type="ORF">SteCoe_37181</name>
</gene>
<dbReference type="PANTHER" id="PTHR24113:SF12">
    <property type="entry name" value="RAN GTPASE-ACTIVATING PROTEIN 1"/>
    <property type="match status" value="1"/>
</dbReference>
<evidence type="ECO:0000313" key="4">
    <source>
        <dbReference type="EMBL" id="OMJ66100.1"/>
    </source>
</evidence>